<accession>A0AAJ6QR70</accession>
<evidence type="ECO:0000313" key="3">
    <source>
        <dbReference type="RefSeq" id="XP_003741121.1"/>
    </source>
</evidence>
<gene>
    <name evidence="3" type="primary">LOC100901156</name>
</gene>
<organism evidence="2 3">
    <name type="scientific">Galendromus occidentalis</name>
    <name type="common">western predatory mite</name>
    <dbReference type="NCBI Taxonomy" id="34638"/>
    <lineage>
        <taxon>Eukaryota</taxon>
        <taxon>Metazoa</taxon>
        <taxon>Ecdysozoa</taxon>
        <taxon>Arthropoda</taxon>
        <taxon>Chelicerata</taxon>
        <taxon>Arachnida</taxon>
        <taxon>Acari</taxon>
        <taxon>Parasitiformes</taxon>
        <taxon>Mesostigmata</taxon>
        <taxon>Gamasina</taxon>
        <taxon>Phytoseioidea</taxon>
        <taxon>Phytoseiidae</taxon>
        <taxon>Typhlodrominae</taxon>
        <taxon>Galendromus</taxon>
    </lineage>
</organism>
<sequence length="163" mass="18483">MKAFCGVLIFLIVLSGSVSADDDFCPRQFRANAASIVKDMHEYLTLFRTLAMFKLEEYSLGKHAIPVMNTFFDTLPQYTRDCHAVSKGAKSGYTVQLFLTDLSSNFETVVTFYRELRAQKDASGKEDRCLSEHVIHFLADNKDIADALLSVLKMVNRARRDEL</sequence>
<name>A0AAJ6QR70_9ACAR</name>
<keyword evidence="1" id="KW-0732">Signal</keyword>
<evidence type="ECO:0000313" key="2">
    <source>
        <dbReference type="Proteomes" id="UP000694867"/>
    </source>
</evidence>
<protein>
    <submittedName>
        <fullName evidence="3">Uncharacterized protein LOC100901156</fullName>
    </submittedName>
</protein>
<dbReference type="RefSeq" id="XP_003741121.1">
    <property type="nucleotide sequence ID" value="XM_003741073.1"/>
</dbReference>
<feature type="chain" id="PRO_5042612661" evidence="1">
    <location>
        <begin position="21"/>
        <end position="163"/>
    </location>
</feature>
<dbReference type="Proteomes" id="UP000694867">
    <property type="component" value="Unplaced"/>
</dbReference>
<dbReference type="AlphaFoldDB" id="A0AAJ6QR70"/>
<feature type="signal peptide" evidence="1">
    <location>
        <begin position="1"/>
        <end position="20"/>
    </location>
</feature>
<keyword evidence="2" id="KW-1185">Reference proteome</keyword>
<reference evidence="3" key="1">
    <citation type="submission" date="2025-08" db="UniProtKB">
        <authorList>
            <consortium name="RefSeq"/>
        </authorList>
    </citation>
    <scope>IDENTIFICATION</scope>
</reference>
<evidence type="ECO:0000256" key="1">
    <source>
        <dbReference type="SAM" id="SignalP"/>
    </source>
</evidence>
<dbReference type="GeneID" id="100901156"/>
<proteinExistence type="predicted"/>
<dbReference type="KEGG" id="goe:100901156"/>